<reference evidence="6" key="1">
    <citation type="submission" date="2020-11" db="EMBL/GenBank/DDBJ databases">
        <authorList>
            <person name="Tran Van P."/>
        </authorList>
    </citation>
    <scope>NUCLEOTIDE SEQUENCE</scope>
</reference>
<name>A0A7R9MKW4_9ACAR</name>
<dbReference type="PANTHER" id="PTHR24096:SF149">
    <property type="entry name" value="AMP-BINDING DOMAIN-CONTAINING PROTEIN-RELATED"/>
    <property type="match status" value="1"/>
</dbReference>
<dbReference type="OrthoDB" id="6507574at2759"/>
<dbReference type="EMBL" id="OC941313">
    <property type="protein sequence ID" value="CAD7662145.1"/>
    <property type="molecule type" value="Genomic_DNA"/>
</dbReference>
<dbReference type="Pfam" id="PF00501">
    <property type="entry name" value="AMP-binding"/>
    <property type="match status" value="1"/>
</dbReference>
<protein>
    <recommendedName>
        <fullName evidence="5">AMP-dependent synthetase/ligase domain-containing protein</fullName>
    </recommendedName>
</protein>
<dbReference type="GO" id="GO:0016405">
    <property type="term" value="F:CoA-ligase activity"/>
    <property type="evidence" value="ECO:0007669"/>
    <property type="project" value="TreeGrafter"/>
</dbReference>
<evidence type="ECO:0000256" key="4">
    <source>
        <dbReference type="ARBA" id="ARBA00023140"/>
    </source>
</evidence>
<evidence type="ECO:0000313" key="6">
    <source>
        <dbReference type="EMBL" id="CAD7662145.1"/>
    </source>
</evidence>
<accession>A0A7R9MKW4</accession>
<evidence type="ECO:0000259" key="5">
    <source>
        <dbReference type="Pfam" id="PF00501"/>
    </source>
</evidence>
<comment type="similarity">
    <text evidence="2">Belongs to the ATP-dependent AMP-binding enzyme family.</text>
</comment>
<sequence length="129" mass="14584">MTEFFWVTNGSDYNDEYIPGNTGTVAPGCQLKVIDLTTGESLGPGRDGEICIRGNKLFVGYLDNETANLEAFDRDGWYHTGDIGRYDLRERLFIVDRLKEVVRIGIDNHYINISPVEIEQFLLTHPSIA</sequence>
<comment type="subcellular location">
    <subcellularLocation>
        <location evidence="1">Peroxisome</location>
    </subcellularLocation>
</comment>
<dbReference type="GO" id="GO:0005777">
    <property type="term" value="C:peroxisome"/>
    <property type="evidence" value="ECO:0007669"/>
    <property type="project" value="UniProtKB-SubCell"/>
</dbReference>
<dbReference type="PANTHER" id="PTHR24096">
    <property type="entry name" value="LONG-CHAIN-FATTY-ACID--COA LIGASE"/>
    <property type="match status" value="1"/>
</dbReference>
<evidence type="ECO:0000256" key="1">
    <source>
        <dbReference type="ARBA" id="ARBA00004275"/>
    </source>
</evidence>
<evidence type="ECO:0000313" key="7">
    <source>
        <dbReference type="Proteomes" id="UP000728032"/>
    </source>
</evidence>
<dbReference type="InterPro" id="IPR042099">
    <property type="entry name" value="ANL_N_sf"/>
</dbReference>
<dbReference type="EMBL" id="CAJPVJ010026488">
    <property type="protein sequence ID" value="CAG2179281.1"/>
    <property type="molecule type" value="Genomic_DNA"/>
</dbReference>
<feature type="non-terminal residue" evidence="6">
    <location>
        <position position="129"/>
    </location>
</feature>
<keyword evidence="3" id="KW-0436">Ligase</keyword>
<dbReference type="Proteomes" id="UP000728032">
    <property type="component" value="Unassembled WGS sequence"/>
</dbReference>
<evidence type="ECO:0000256" key="3">
    <source>
        <dbReference type="ARBA" id="ARBA00022598"/>
    </source>
</evidence>
<feature type="domain" description="AMP-dependent synthetase/ligase" evidence="5">
    <location>
        <begin position="1"/>
        <end position="62"/>
    </location>
</feature>
<keyword evidence="7" id="KW-1185">Reference proteome</keyword>
<proteinExistence type="inferred from homology"/>
<keyword evidence="4" id="KW-0576">Peroxisome</keyword>
<organism evidence="6">
    <name type="scientific">Oppiella nova</name>
    <dbReference type="NCBI Taxonomy" id="334625"/>
    <lineage>
        <taxon>Eukaryota</taxon>
        <taxon>Metazoa</taxon>
        <taxon>Ecdysozoa</taxon>
        <taxon>Arthropoda</taxon>
        <taxon>Chelicerata</taxon>
        <taxon>Arachnida</taxon>
        <taxon>Acari</taxon>
        <taxon>Acariformes</taxon>
        <taxon>Sarcoptiformes</taxon>
        <taxon>Oribatida</taxon>
        <taxon>Brachypylina</taxon>
        <taxon>Oppioidea</taxon>
        <taxon>Oppiidae</taxon>
        <taxon>Oppiella</taxon>
    </lineage>
</organism>
<evidence type="ECO:0000256" key="2">
    <source>
        <dbReference type="ARBA" id="ARBA00006432"/>
    </source>
</evidence>
<dbReference type="InterPro" id="IPR000873">
    <property type="entry name" value="AMP-dep_synth/lig_dom"/>
</dbReference>
<dbReference type="SUPFAM" id="SSF56801">
    <property type="entry name" value="Acetyl-CoA synthetase-like"/>
    <property type="match status" value="1"/>
</dbReference>
<dbReference type="AlphaFoldDB" id="A0A7R9MKW4"/>
<gene>
    <name evidence="6" type="ORF">ONB1V03_LOCUS18705</name>
</gene>
<dbReference type="Gene3D" id="3.40.50.12780">
    <property type="entry name" value="N-terminal domain of ligase-like"/>
    <property type="match status" value="1"/>
</dbReference>